<evidence type="ECO:0000313" key="3">
    <source>
        <dbReference type="Proteomes" id="UP000013940"/>
    </source>
</evidence>
<evidence type="ECO:0000313" key="2">
    <source>
        <dbReference type="EMBL" id="AGL83488.1"/>
    </source>
</evidence>
<evidence type="ECO:0000259" key="1">
    <source>
        <dbReference type="Pfam" id="PF05050"/>
    </source>
</evidence>
<dbReference type="Pfam" id="PF05050">
    <property type="entry name" value="Methyltransf_21"/>
    <property type="match status" value="1"/>
</dbReference>
<dbReference type="InterPro" id="IPR052514">
    <property type="entry name" value="SAM-dependent_MTase"/>
</dbReference>
<dbReference type="HOGENOM" id="CLU_048284_1_0_6"/>
<feature type="domain" description="Methyltransferase FkbM" evidence="1">
    <location>
        <begin position="231"/>
        <end position="383"/>
    </location>
</feature>
<protein>
    <submittedName>
        <fullName evidence="2">Methyltransferase, FkbM family domain protein</fullName>
    </submittedName>
</protein>
<accession>A0A2C9EIT2</accession>
<dbReference type="GeneID" id="57474682"/>
<dbReference type="KEGG" id="pprc:PFLCHA0_c17000"/>
<sequence>MPSNYAGVKGLEVAGNYENLVTIFQRAVSAYQHDPRFCIAPEACHVYDANGRETKVVLLGTTQFSQLFINEAAGRVRIVAVVDDFKAGKMESFHGVPVISSDAFLKLARDTALISVNGCRYDHSRRYFKSLALRNNIPMLNFEQGLRLLSINPASDHRIDDWGSYIVAHAQELIALGRRLDDDYSRFTLFSVLLGHLTCDPEWILNAAKPYLTLYFRSGLWLPDQNERFADCGASIAESAKAFLDATDGRFQKIWMIEPDEVNRATIQSFISGYNGTLAPAQSGAIELLGCALSNEDGQMPFLHEGGHGGHLLSAATAQAICRDVDVRRLDSLLDDSPTLIKMDIEGAELQALQGAREHISRGRPKMAISAYHRSGDLLDITRFVESVRGDYKIGLRHHTEERWDTCLYFY</sequence>
<dbReference type="PANTHER" id="PTHR34203">
    <property type="entry name" value="METHYLTRANSFERASE, FKBM FAMILY PROTEIN"/>
    <property type="match status" value="1"/>
</dbReference>
<dbReference type="EMBL" id="CP003190">
    <property type="protein sequence ID" value="AGL83488.1"/>
    <property type="molecule type" value="Genomic_DNA"/>
</dbReference>
<dbReference type="RefSeq" id="WP_011059998.1">
    <property type="nucleotide sequence ID" value="NC_021237.1"/>
</dbReference>
<dbReference type="InterPro" id="IPR006342">
    <property type="entry name" value="FkbM_mtfrase"/>
</dbReference>
<dbReference type="GO" id="GO:0008168">
    <property type="term" value="F:methyltransferase activity"/>
    <property type="evidence" value="ECO:0007669"/>
    <property type="project" value="UniProtKB-KW"/>
</dbReference>
<organism evidence="2 3">
    <name type="scientific">Pseudomonas protegens (strain DSM 19095 / LMG 27888 / CFBP 6595 / CHA0)</name>
    <dbReference type="NCBI Taxonomy" id="1124983"/>
    <lineage>
        <taxon>Bacteria</taxon>
        <taxon>Pseudomonadati</taxon>
        <taxon>Pseudomonadota</taxon>
        <taxon>Gammaproteobacteria</taxon>
        <taxon>Pseudomonadales</taxon>
        <taxon>Pseudomonadaceae</taxon>
        <taxon>Pseudomonas</taxon>
    </lineage>
</organism>
<name>A0A2C9EIT2_PSEPH</name>
<dbReference type="Gene3D" id="3.40.50.720">
    <property type="entry name" value="NAD(P)-binding Rossmann-like Domain"/>
    <property type="match status" value="1"/>
</dbReference>
<dbReference type="GO" id="GO:0032259">
    <property type="term" value="P:methylation"/>
    <property type="evidence" value="ECO:0007669"/>
    <property type="project" value="UniProtKB-KW"/>
</dbReference>
<dbReference type="Proteomes" id="UP000013940">
    <property type="component" value="Chromosome"/>
</dbReference>
<proteinExistence type="predicted"/>
<dbReference type="InterPro" id="IPR029063">
    <property type="entry name" value="SAM-dependent_MTases_sf"/>
</dbReference>
<keyword evidence="2" id="KW-0808">Transferase</keyword>
<keyword evidence="2" id="KW-0489">Methyltransferase</keyword>
<gene>
    <name evidence="2" type="ORF">PFLCHA0_c17000</name>
</gene>
<dbReference type="NCBIfam" id="TIGR01444">
    <property type="entry name" value="fkbM_fam"/>
    <property type="match status" value="1"/>
</dbReference>
<dbReference type="SUPFAM" id="SSF53335">
    <property type="entry name" value="S-adenosyl-L-methionine-dependent methyltransferases"/>
    <property type="match status" value="1"/>
</dbReference>
<dbReference type="Gene3D" id="3.40.50.150">
    <property type="entry name" value="Vaccinia Virus protein VP39"/>
    <property type="match status" value="1"/>
</dbReference>
<dbReference type="eggNOG" id="COG1086">
    <property type="taxonomic scope" value="Bacteria"/>
</dbReference>
<dbReference type="PANTHER" id="PTHR34203:SF15">
    <property type="entry name" value="SLL1173 PROTEIN"/>
    <property type="match status" value="1"/>
</dbReference>
<dbReference type="Gene3D" id="1.20.1270.160">
    <property type="match status" value="1"/>
</dbReference>
<dbReference type="AlphaFoldDB" id="A0A2C9EIT2"/>
<reference evidence="3" key="1">
    <citation type="journal article" date="2014" name="Genome Announc.">
        <title>Full-genome sequence of the plant growth-promoting bacterium Pseudomonas protegens CHA0.</title>
        <authorList>
            <person name="Jousset A."/>
            <person name="Schuldes J."/>
            <person name="Keel C."/>
            <person name="Maurhofer M."/>
            <person name="Daniel R."/>
            <person name="Scheu S."/>
            <person name="Thuermer A."/>
        </authorList>
    </citation>
    <scope>NUCLEOTIDE SEQUENCE [LARGE SCALE GENOMIC DNA]</scope>
    <source>
        <strain evidence="3">DSM 19095 / LMG 27888 / CFBP 6595 / CHA0</strain>
    </source>
</reference>